<dbReference type="EMBL" id="JAZHOF010000001">
    <property type="protein sequence ID" value="MEJ8570329.1"/>
    <property type="molecule type" value="Genomic_DNA"/>
</dbReference>
<name>A0AAW9RAJ0_9HYPH</name>
<reference evidence="1 2" key="1">
    <citation type="submission" date="2024-02" db="EMBL/GenBank/DDBJ databases">
        <title>Genome analysis and characterization of Microbaculum marinisediminis sp. nov., isolated from marine sediment.</title>
        <authorList>
            <person name="Du Z.-J."/>
            <person name="Ye Y.-Q."/>
            <person name="Zhang Z.-R."/>
            <person name="Yuan S.-M."/>
            <person name="Zhang X.-Y."/>
        </authorList>
    </citation>
    <scope>NUCLEOTIDE SEQUENCE [LARGE SCALE GENOMIC DNA]</scope>
    <source>
        <strain evidence="1 2">SDUM1044001</strain>
    </source>
</reference>
<organism evidence="1 2">
    <name type="scientific">Microbaculum marinum</name>
    <dbReference type="NCBI Taxonomy" id="1764581"/>
    <lineage>
        <taxon>Bacteria</taxon>
        <taxon>Pseudomonadati</taxon>
        <taxon>Pseudomonadota</taxon>
        <taxon>Alphaproteobacteria</taxon>
        <taxon>Hyphomicrobiales</taxon>
        <taxon>Tepidamorphaceae</taxon>
        <taxon>Microbaculum</taxon>
    </lineage>
</organism>
<dbReference type="Pfam" id="PF06676">
    <property type="entry name" value="DUF1178"/>
    <property type="match status" value="1"/>
</dbReference>
<keyword evidence="2" id="KW-1185">Reference proteome</keyword>
<proteinExistence type="predicted"/>
<evidence type="ECO:0000313" key="1">
    <source>
        <dbReference type="EMBL" id="MEJ8570329.1"/>
    </source>
</evidence>
<dbReference type="InterPro" id="IPR009562">
    <property type="entry name" value="DUF1178"/>
</dbReference>
<accession>A0AAW9RAJ0</accession>
<gene>
    <name evidence="1" type="ORF">V3328_02495</name>
</gene>
<sequence length="149" mass="16662">MIRYSLVCADEHEFEGWFRDSSTFDSQKASGEVLCPICGSSDIEKALMAPSVAIRDEAPAVSRDKAQVPMAASAPANAQMIETLRRLKQHVVENSEYVGNRFPEEARKIHYEEAERRSIYGEASLEDARSLIEDGVEVHPLPILPEEKN</sequence>
<comment type="caution">
    <text evidence="1">The sequence shown here is derived from an EMBL/GenBank/DDBJ whole genome shotgun (WGS) entry which is preliminary data.</text>
</comment>
<dbReference type="RefSeq" id="WP_340328059.1">
    <property type="nucleotide sequence ID" value="NZ_JAZHOF010000001.1"/>
</dbReference>
<dbReference type="AlphaFoldDB" id="A0AAW9RAJ0"/>
<evidence type="ECO:0000313" key="2">
    <source>
        <dbReference type="Proteomes" id="UP001378188"/>
    </source>
</evidence>
<dbReference type="PIRSF" id="PIRSF032131">
    <property type="entry name" value="UCP032131"/>
    <property type="match status" value="1"/>
</dbReference>
<protein>
    <submittedName>
        <fullName evidence="1">DUF1178 family protein</fullName>
    </submittedName>
</protein>
<dbReference type="Proteomes" id="UP001378188">
    <property type="component" value="Unassembled WGS sequence"/>
</dbReference>